<dbReference type="EMBL" id="JAPDGR010001635">
    <property type="protein sequence ID" value="KAJ2980831.1"/>
    <property type="molecule type" value="Genomic_DNA"/>
</dbReference>
<gene>
    <name evidence="1" type="ORF">NUW58_g6840</name>
</gene>
<dbReference type="Proteomes" id="UP001143856">
    <property type="component" value="Unassembled WGS sequence"/>
</dbReference>
<comment type="caution">
    <text evidence="1">The sequence shown here is derived from an EMBL/GenBank/DDBJ whole genome shotgun (WGS) entry which is preliminary data.</text>
</comment>
<organism evidence="1 2">
    <name type="scientific">Xylaria curta</name>
    <dbReference type="NCBI Taxonomy" id="42375"/>
    <lineage>
        <taxon>Eukaryota</taxon>
        <taxon>Fungi</taxon>
        <taxon>Dikarya</taxon>
        <taxon>Ascomycota</taxon>
        <taxon>Pezizomycotina</taxon>
        <taxon>Sordariomycetes</taxon>
        <taxon>Xylariomycetidae</taxon>
        <taxon>Xylariales</taxon>
        <taxon>Xylariaceae</taxon>
        <taxon>Xylaria</taxon>
    </lineage>
</organism>
<sequence>MNTSLKMTTDTTAVGGAAALAVAGGLKYMQNNKIEKEEAHRGRRRRRHSTDDYSLSRSSSRRGRSRSKSNVAKAGAATAALAGLASNETTRPKHTCLILEIGAEIAAAGLTGAAATKLWERHQDKKNRLVRVPDVEYGSEPLEPYDSPSEEPRRRQRRHRHRSASGSDAEARKKRSRSKLRDVAAAGLGTAAAAIGIKKYSDHQKNKERGERSREGSVEPSRSRDRSDRARDRRSRDRERRRYEEANQYYPGYDVEAPPPSPPHASDPDEDDLDDLDEMLDEFSSVKLKLKTDVSESTDAASPTSTSAHRTTGDGDLGGEDSLTSLEDFSEEEFQKQLQAGMAELMAQFESIFKGLGTTEPTGSNEEQASLSKSARAMAADLGQDASFQETIRRTMDRMQTSGDQATAAVTIERSEDDFIAEMMKAMKDLPGGDGNEEDFSKLLMGMMEQLTNKEILYDPMKELNDKFPAWVEKNKDTLPKEDLKRYQEQQVLVGEMVTKFEEPTYSDSNLSDREYIVDRMQKMQAAGSPPHDLIGNMPSAKEILDAPDDSCVPQ</sequence>
<evidence type="ECO:0000313" key="1">
    <source>
        <dbReference type="EMBL" id="KAJ2980831.1"/>
    </source>
</evidence>
<protein>
    <submittedName>
        <fullName evidence="1">Uncharacterized protein</fullName>
    </submittedName>
</protein>
<name>A0ACC1NQQ8_9PEZI</name>
<evidence type="ECO:0000313" key="2">
    <source>
        <dbReference type="Proteomes" id="UP001143856"/>
    </source>
</evidence>
<keyword evidence="2" id="KW-1185">Reference proteome</keyword>
<reference evidence="1" key="1">
    <citation type="submission" date="2022-10" db="EMBL/GenBank/DDBJ databases">
        <title>Genome Sequence of Xylaria curta.</title>
        <authorList>
            <person name="Buettner E."/>
        </authorList>
    </citation>
    <scope>NUCLEOTIDE SEQUENCE</scope>
    <source>
        <strain evidence="1">Babe10</strain>
    </source>
</reference>
<accession>A0ACC1NQQ8</accession>
<proteinExistence type="predicted"/>